<dbReference type="InterPro" id="IPR000524">
    <property type="entry name" value="Tscrpt_reg_HTH_GntR"/>
</dbReference>
<dbReference type="InterPro" id="IPR036388">
    <property type="entry name" value="WH-like_DNA-bd_sf"/>
</dbReference>
<dbReference type="KEGG" id="rhom:FRIFI_0978"/>
<evidence type="ECO:0000259" key="4">
    <source>
        <dbReference type="PROSITE" id="PS50949"/>
    </source>
</evidence>
<dbReference type="AlphaFoldDB" id="A0A2P2BQ95"/>
<dbReference type="Proteomes" id="UP000245695">
    <property type="component" value="Chromosome 1"/>
</dbReference>
<keyword evidence="1" id="KW-0805">Transcription regulation</keyword>
<sequence length="130" mass="14607">MIINLNFESEVPIYLQLRNEIVIGIGKGEFVQGEGIPTVRQMAEDLGINPMTVNKAYGLLKREGFITIDRRHGAKVNLLSGGKLEFKEKLEEDLNLVISEASIKGVKKEEFMDMCENIFSLMKCVSLDSK</sequence>
<keyword evidence="2" id="KW-0238">DNA-binding</keyword>
<dbReference type="RefSeq" id="WP_166505164.1">
    <property type="nucleotide sequence ID" value="NZ_LN650648.1"/>
</dbReference>
<evidence type="ECO:0000313" key="5">
    <source>
        <dbReference type="EMBL" id="CEI72518.1"/>
    </source>
</evidence>
<proteinExistence type="predicted"/>
<dbReference type="InterPro" id="IPR036390">
    <property type="entry name" value="WH_DNA-bd_sf"/>
</dbReference>
<name>A0A2P2BQ95_9FIRM</name>
<reference evidence="5 6" key="1">
    <citation type="submission" date="2014-09" db="EMBL/GenBank/DDBJ databases">
        <authorList>
            <person name="Hornung B.V."/>
        </authorList>
    </citation>
    <scope>NUCLEOTIDE SEQUENCE [LARGE SCALE GENOMIC DNA]</scope>
    <source>
        <strain evidence="5 6">FRIFI</strain>
    </source>
</reference>
<accession>A0A2P2BQ95</accession>
<dbReference type="CDD" id="cd07377">
    <property type="entry name" value="WHTH_GntR"/>
    <property type="match status" value="1"/>
</dbReference>
<gene>
    <name evidence="5" type="ORF">FRIFI_0978</name>
</gene>
<evidence type="ECO:0000256" key="2">
    <source>
        <dbReference type="ARBA" id="ARBA00023125"/>
    </source>
</evidence>
<dbReference type="SUPFAM" id="SSF46785">
    <property type="entry name" value="Winged helix' DNA-binding domain"/>
    <property type="match status" value="1"/>
</dbReference>
<dbReference type="Pfam" id="PF00392">
    <property type="entry name" value="GntR"/>
    <property type="match status" value="1"/>
</dbReference>
<dbReference type="PANTHER" id="PTHR38445:SF12">
    <property type="entry name" value="GNTR-FAMILY TRANSCRIPTIONAL REGULATOR"/>
    <property type="match status" value="1"/>
</dbReference>
<keyword evidence="3" id="KW-0804">Transcription</keyword>
<evidence type="ECO:0000313" key="6">
    <source>
        <dbReference type="Proteomes" id="UP000245695"/>
    </source>
</evidence>
<dbReference type="SMART" id="SM00345">
    <property type="entry name" value="HTH_GNTR"/>
    <property type="match status" value="1"/>
</dbReference>
<protein>
    <submittedName>
        <fullName evidence="5">Transcriptional regulator, GntR</fullName>
    </submittedName>
</protein>
<organism evidence="5 6">
    <name type="scientific">Romboutsia hominis</name>
    <dbReference type="NCBI Taxonomy" id="1507512"/>
    <lineage>
        <taxon>Bacteria</taxon>
        <taxon>Bacillati</taxon>
        <taxon>Bacillota</taxon>
        <taxon>Clostridia</taxon>
        <taxon>Peptostreptococcales</taxon>
        <taxon>Peptostreptococcaceae</taxon>
        <taxon>Romboutsia</taxon>
    </lineage>
</organism>
<feature type="domain" description="HTH gntR-type" evidence="4">
    <location>
        <begin position="11"/>
        <end position="79"/>
    </location>
</feature>
<evidence type="ECO:0000256" key="1">
    <source>
        <dbReference type="ARBA" id="ARBA00023015"/>
    </source>
</evidence>
<keyword evidence="6" id="KW-1185">Reference proteome</keyword>
<dbReference type="GO" id="GO:0003700">
    <property type="term" value="F:DNA-binding transcription factor activity"/>
    <property type="evidence" value="ECO:0007669"/>
    <property type="project" value="InterPro"/>
</dbReference>
<dbReference type="PANTHER" id="PTHR38445">
    <property type="entry name" value="HTH-TYPE TRANSCRIPTIONAL REPRESSOR YTRA"/>
    <property type="match status" value="1"/>
</dbReference>
<dbReference type="Gene3D" id="1.10.10.10">
    <property type="entry name" value="Winged helix-like DNA-binding domain superfamily/Winged helix DNA-binding domain"/>
    <property type="match status" value="1"/>
</dbReference>
<evidence type="ECO:0000256" key="3">
    <source>
        <dbReference type="ARBA" id="ARBA00023163"/>
    </source>
</evidence>
<dbReference type="GO" id="GO:0003677">
    <property type="term" value="F:DNA binding"/>
    <property type="evidence" value="ECO:0007669"/>
    <property type="project" value="UniProtKB-KW"/>
</dbReference>
<dbReference type="EMBL" id="LN650648">
    <property type="protein sequence ID" value="CEI72518.1"/>
    <property type="molecule type" value="Genomic_DNA"/>
</dbReference>
<dbReference type="PROSITE" id="PS50949">
    <property type="entry name" value="HTH_GNTR"/>
    <property type="match status" value="1"/>
</dbReference>